<dbReference type="Gene3D" id="1.25.40.10">
    <property type="entry name" value="Tetratricopeptide repeat domain"/>
    <property type="match status" value="1"/>
</dbReference>
<dbReference type="EMBL" id="JABEBT010000060">
    <property type="protein sequence ID" value="KAF7634301.1"/>
    <property type="molecule type" value="Genomic_DNA"/>
</dbReference>
<gene>
    <name evidence="2" type="ORF">Mgra_00006266</name>
</gene>
<dbReference type="AlphaFoldDB" id="A0A8S9ZLW2"/>
<evidence type="ECO:0000256" key="1">
    <source>
        <dbReference type="SAM" id="Phobius"/>
    </source>
</evidence>
<keyword evidence="1" id="KW-1133">Transmembrane helix</keyword>
<dbReference type="PANTHER" id="PTHR16056">
    <property type="entry name" value="REGULATOR OF MICROTUBULE DYNAMICS PROTEIN"/>
    <property type="match status" value="1"/>
</dbReference>
<evidence type="ECO:0000313" key="2">
    <source>
        <dbReference type="EMBL" id="KAF7634301.1"/>
    </source>
</evidence>
<sequence length="389" mass="44887">MSDNYSSTTGIIVIGALTALNTGLFIHLYRRYKDIENTVLKLETEKKKEKTTNIYLHSKVRDYAKPESINSIRRSIRAIQASSTVSDSEYQDAVEQTWENRSIESKTFNRFAEEETRNHFSENNLIPVKMVNKSPSYTNYLNFERLDKLYEDGFSEELYDELIILNNEGWIEGWSSTSVASRPNDTNQKKKEFLEEGHNNMYLTIIHQSYKHAVIAYEKEPEEFNVIKWYAACTGGRTDFLGTADKIKQGHKFKELIDKALSKSPNDYALLYMRGRFAFSVSGLSWFERKAAATLFAEPPKATYDEAINDFLAVYKLKPEWIENLVFLAKCYLAKKEKDEAVKYLKIAVENTGTEEWGSLIGEKAASKSDNNEEDLDLKEAKELLKKYK</sequence>
<protein>
    <submittedName>
        <fullName evidence="2">TPR_REGION domain-containing protein</fullName>
    </submittedName>
</protein>
<name>A0A8S9ZLW2_9BILA</name>
<evidence type="ECO:0000313" key="3">
    <source>
        <dbReference type="Proteomes" id="UP000605970"/>
    </source>
</evidence>
<proteinExistence type="predicted"/>
<keyword evidence="1" id="KW-0812">Transmembrane</keyword>
<organism evidence="2 3">
    <name type="scientific">Meloidogyne graminicola</name>
    <dbReference type="NCBI Taxonomy" id="189291"/>
    <lineage>
        <taxon>Eukaryota</taxon>
        <taxon>Metazoa</taxon>
        <taxon>Ecdysozoa</taxon>
        <taxon>Nematoda</taxon>
        <taxon>Chromadorea</taxon>
        <taxon>Rhabditida</taxon>
        <taxon>Tylenchina</taxon>
        <taxon>Tylenchomorpha</taxon>
        <taxon>Tylenchoidea</taxon>
        <taxon>Meloidogynidae</taxon>
        <taxon>Meloidogyninae</taxon>
        <taxon>Meloidogyne</taxon>
    </lineage>
</organism>
<dbReference type="GO" id="GO:0008017">
    <property type="term" value="F:microtubule binding"/>
    <property type="evidence" value="ECO:0007669"/>
    <property type="project" value="TreeGrafter"/>
</dbReference>
<dbReference type="InterPro" id="IPR011990">
    <property type="entry name" value="TPR-like_helical_dom_sf"/>
</dbReference>
<dbReference type="GO" id="GO:0097431">
    <property type="term" value="C:mitotic spindle pole"/>
    <property type="evidence" value="ECO:0007669"/>
    <property type="project" value="TreeGrafter"/>
</dbReference>
<dbReference type="Pfam" id="PF21033">
    <property type="entry name" value="RMD1-3"/>
    <property type="match status" value="1"/>
</dbReference>
<reference evidence="2" key="1">
    <citation type="journal article" date="2020" name="Ecol. Evol.">
        <title>Genome structure and content of the rice root-knot nematode (Meloidogyne graminicola).</title>
        <authorList>
            <person name="Phan N.T."/>
            <person name="Danchin E.G.J."/>
            <person name="Klopp C."/>
            <person name="Perfus-Barbeoch L."/>
            <person name="Kozlowski D.K."/>
            <person name="Koutsovoulos G.D."/>
            <person name="Lopez-Roques C."/>
            <person name="Bouchez O."/>
            <person name="Zahm M."/>
            <person name="Besnard G."/>
            <person name="Bellafiore S."/>
        </authorList>
    </citation>
    <scope>NUCLEOTIDE SEQUENCE</scope>
    <source>
        <strain evidence="2">VN-18</strain>
    </source>
</reference>
<keyword evidence="1" id="KW-0472">Membrane</keyword>
<dbReference type="OrthoDB" id="512473at2759"/>
<comment type="caution">
    <text evidence="2">The sequence shown here is derived from an EMBL/GenBank/DDBJ whole genome shotgun (WGS) entry which is preliminary data.</text>
</comment>
<keyword evidence="3" id="KW-1185">Reference proteome</keyword>
<dbReference type="SUPFAM" id="SSF48452">
    <property type="entry name" value="TPR-like"/>
    <property type="match status" value="1"/>
</dbReference>
<dbReference type="GO" id="GO:0005876">
    <property type="term" value="C:spindle microtubule"/>
    <property type="evidence" value="ECO:0007669"/>
    <property type="project" value="TreeGrafter"/>
</dbReference>
<dbReference type="InterPro" id="IPR049039">
    <property type="entry name" value="RMD1-3_a_helical_rpt"/>
</dbReference>
<dbReference type="PANTHER" id="PTHR16056:SF20">
    <property type="entry name" value="C2H2-TYPE DOMAIN-CONTAINING PROTEIN-RELATED"/>
    <property type="match status" value="1"/>
</dbReference>
<feature type="transmembrane region" description="Helical" evidence="1">
    <location>
        <begin position="6"/>
        <end position="29"/>
    </location>
</feature>
<dbReference type="Proteomes" id="UP000605970">
    <property type="component" value="Unassembled WGS sequence"/>
</dbReference>
<accession>A0A8S9ZLW2</accession>
<dbReference type="GO" id="GO:0005739">
    <property type="term" value="C:mitochondrion"/>
    <property type="evidence" value="ECO:0007669"/>
    <property type="project" value="TreeGrafter"/>
</dbReference>